<reference evidence="2 3" key="1">
    <citation type="journal article" date="2018" name="Genome Biol. Evol.">
        <title>Multiple Roots of Fruiting Body Formation in Amoebozoa.</title>
        <authorList>
            <person name="Hillmann F."/>
            <person name="Forbes G."/>
            <person name="Novohradska S."/>
            <person name="Ferling I."/>
            <person name="Riege K."/>
            <person name="Groth M."/>
            <person name="Westermann M."/>
            <person name="Marz M."/>
            <person name="Spaller T."/>
            <person name="Winckler T."/>
            <person name="Schaap P."/>
            <person name="Glockner G."/>
        </authorList>
    </citation>
    <scope>NUCLEOTIDE SEQUENCE [LARGE SCALE GENOMIC DNA]</scope>
    <source>
        <strain evidence="2 3">Jena</strain>
    </source>
</reference>
<proteinExistence type="predicted"/>
<dbReference type="Proteomes" id="UP000241769">
    <property type="component" value="Unassembled WGS sequence"/>
</dbReference>
<dbReference type="EMBL" id="MDYQ01000104">
    <property type="protein sequence ID" value="PRP82403.1"/>
    <property type="molecule type" value="Genomic_DNA"/>
</dbReference>
<gene>
    <name evidence="2" type="ORF">PROFUN_10179</name>
</gene>
<evidence type="ECO:0000313" key="3">
    <source>
        <dbReference type="Proteomes" id="UP000241769"/>
    </source>
</evidence>
<feature type="region of interest" description="Disordered" evidence="1">
    <location>
        <begin position="390"/>
        <end position="444"/>
    </location>
</feature>
<accession>A0A2P6NEL5</accession>
<feature type="compositionally biased region" description="Basic and acidic residues" evidence="1">
    <location>
        <begin position="422"/>
        <end position="444"/>
    </location>
</feature>
<protein>
    <submittedName>
        <fullName evidence="2">Uncharacterized protein</fullName>
    </submittedName>
</protein>
<comment type="caution">
    <text evidence="2">The sequence shown here is derived from an EMBL/GenBank/DDBJ whole genome shotgun (WGS) entry which is preliminary data.</text>
</comment>
<name>A0A2P6NEL5_9EUKA</name>
<dbReference type="InParanoid" id="A0A2P6NEL5"/>
<sequence length="444" mass="50678">MLRSLSRVRLPQSISPALRLNNRAIFFRGFSIESSEGSGRTSLSDGPVLIDQSIKELSKACKEENYETVIDVWAKIASSEGITPQHLKQVIFECLPNGVVYVARCAEQLMAEKQFNIDRQLYITLLLLYAQSDKRRFIELLEKTTPDQLQLSRQTRYNIDVKLLHNVDTKSLKKWDRFILSEYNRPELKDLKSSTQSEVHDLLEHQLRTEDIPSFVETLCHLENKIERDFYVRALLGRGVGNSSIIRQINSLMIGRMELLPKTVSAIAVAVSQDAVSHTKVWEKASTYHIASLGTRTLSAVKSGREEEIRECAELLRENPRVPLALEASAALRDHYARKITEKIRVSSLKHGGLSERVEEEIRKIMPERNRVIFESIKSPESVSEKHLLGFLPDPAPSRRKVPARTMTAESRSRGFAQRMEQLQRAEAARHSLKEEKPISIEDK</sequence>
<keyword evidence="3" id="KW-1185">Reference proteome</keyword>
<organism evidence="2 3">
    <name type="scientific">Planoprotostelium fungivorum</name>
    <dbReference type="NCBI Taxonomy" id="1890364"/>
    <lineage>
        <taxon>Eukaryota</taxon>
        <taxon>Amoebozoa</taxon>
        <taxon>Evosea</taxon>
        <taxon>Variosea</taxon>
        <taxon>Cavosteliida</taxon>
        <taxon>Cavosteliaceae</taxon>
        <taxon>Planoprotostelium</taxon>
    </lineage>
</organism>
<dbReference type="AlphaFoldDB" id="A0A2P6NEL5"/>
<evidence type="ECO:0000256" key="1">
    <source>
        <dbReference type="SAM" id="MobiDB-lite"/>
    </source>
</evidence>
<evidence type="ECO:0000313" key="2">
    <source>
        <dbReference type="EMBL" id="PRP82403.1"/>
    </source>
</evidence>